<feature type="chain" id="PRO_5007870996" evidence="1">
    <location>
        <begin position="28"/>
        <end position="247"/>
    </location>
</feature>
<dbReference type="Pfam" id="PF01323">
    <property type="entry name" value="DSBA"/>
    <property type="match status" value="1"/>
</dbReference>
<evidence type="ECO:0000256" key="1">
    <source>
        <dbReference type="SAM" id="SignalP"/>
    </source>
</evidence>
<dbReference type="InterPro" id="IPR051470">
    <property type="entry name" value="Thiol:disulfide_interchange"/>
</dbReference>
<dbReference type="Pfam" id="PF18312">
    <property type="entry name" value="ScsC_N"/>
    <property type="match status" value="1"/>
</dbReference>
<reference evidence="3 4" key="1">
    <citation type="journal article" date="2016" name="Front. Microbiol.">
        <title>Comparative Genomic Analysis Reveals a Diverse Repertoire of Genes Involved in Prokaryote-Eukaryote Interactions within the Pseudovibrio Genus.</title>
        <authorList>
            <person name="Romano S."/>
            <person name="Fernandez-Guerra A."/>
            <person name="Reen F.J."/>
            <person name="Glockner F.O."/>
            <person name="Crowley S.P."/>
            <person name="O'Sullivan O."/>
            <person name="Cotter P.D."/>
            <person name="Adams C."/>
            <person name="Dobson A.D."/>
            <person name="O'Gara F."/>
        </authorList>
    </citation>
    <scope>NUCLEOTIDE SEQUENCE [LARGE SCALE GENOMIC DNA]</scope>
    <source>
        <strain evidence="3 4">Ad2</strain>
    </source>
</reference>
<dbReference type="SUPFAM" id="SSF52833">
    <property type="entry name" value="Thioredoxin-like"/>
    <property type="match status" value="1"/>
</dbReference>
<dbReference type="Proteomes" id="UP000076577">
    <property type="component" value="Unassembled WGS sequence"/>
</dbReference>
<dbReference type="OrthoDB" id="9780147at2"/>
<proteinExistence type="predicted"/>
<dbReference type="InterPro" id="IPR001853">
    <property type="entry name" value="DSBA-like_thioredoxin_dom"/>
</dbReference>
<feature type="domain" description="Thioredoxin" evidence="2">
    <location>
        <begin position="54"/>
        <end position="247"/>
    </location>
</feature>
<evidence type="ECO:0000313" key="3">
    <source>
        <dbReference type="EMBL" id="KZL21825.1"/>
    </source>
</evidence>
<feature type="signal peptide" evidence="1">
    <location>
        <begin position="1"/>
        <end position="27"/>
    </location>
</feature>
<dbReference type="InterPro" id="IPR036249">
    <property type="entry name" value="Thioredoxin-like_sf"/>
</dbReference>
<organism evidence="3 4">
    <name type="scientific">Pseudovibrio axinellae</name>
    <dbReference type="NCBI Taxonomy" id="989403"/>
    <lineage>
        <taxon>Bacteria</taxon>
        <taxon>Pseudomonadati</taxon>
        <taxon>Pseudomonadota</taxon>
        <taxon>Alphaproteobacteria</taxon>
        <taxon>Hyphomicrobiales</taxon>
        <taxon>Stappiaceae</taxon>
        <taxon>Pseudovibrio</taxon>
    </lineage>
</organism>
<dbReference type="RefSeq" id="WP_068000979.1">
    <property type="nucleotide sequence ID" value="NZ_FOFM01000004.1"/>
</dbReference>
<gene>
    <name evidence="3" type="primary">bdbD_1</name>
    <name evidence="3" type="ORF">PsAD2_00251</name>
</gene>
<dbReference type="AlphaFoldDB" id="A0A166B290"/>
<dbReference type="GO" id="GO:0016491">
    <property type="term" value="F:oxidoreductase activity"/>
    <property type="evidence" value="ECO:0007669"/>
    <property type="project" value="InterPro"/>
</dbReference>
<keyword evidence="4" id="KW-1185">Reference proteome</keyword>
<name>A0A166B290_9HYPH</name>
<keyword evidence="1" id="KW-0732">Signal</keyword>
<dbReference type="PANTHER" id="PTHR35272:SF3">
    <property type="entry name" value="THIOL:DISULFIDE INTERCHANGE PROTEIN DSBC"/>
    <property type="match status" value="1"/>
</dbReference>
<dbReference type="PROSITE" id="PS51352">
    <property type="entry name" value="THIOREDOXIN_2"/>
    <property type="match status" value="1"/>
</dbReference>
<dbReference type="PANTHER" id="PTHR35272">
    <property type="entry name" value="THIOL:DISULFIDE INTERCHANGE PROTEIN DSBC-RELATED"/>
    <property type="match status" value="1"/>
</dbReference>
<dbReference type="EMBL" id="LMCB01000002">
    <property type="protein sequence ID" value="KZL21825.1"/>
    <property type="molecule type" value="Genomic_DNA"/>
</dbReference>
<dbReference type="PATRIC" id="fig|989403.3.peg.266"/>
<dbReference type="CDD" id="cd03023">
    <property type="entry name" value="DsbA_Com1_like"/>
    <property type="match status" value="1"/>
</dbReference>
<accession>A0A166B290</accession>
<protein>
    <submittedName>
        <fullName evidence="3">Disulfide bond formation protein D</fullName>
    </submittedName>
</protein>
<comment type="caution">
    <text evidence="3">The sequence shown here is derived from an EMBL/GenBank/DDBJ whole genome shotgun (WGS) entry which is preliminary data.</text>
</comment>
<evidence type="ECO:0000259" key="2">
    <source>
        <dbReference type="PROSITE" id="PS51352"/>
    </source>
</evidence>
<evidence type="ECO:0000313" key="4">
    <source>
        <dbReference type="Proteomes" id="UP000076577"/>
    </source>
</evidence>
<dbReference type="Gene3D" id="3.40.30.10">
    <property type="entry name" value="Glutaredoxin"/>
    <property type="match status" value="1"/>
</dbReference>
<dbReference type="InterPro" id="IPR013766">
    <property type="entry name" value="Thioredoxin_domain"/>
</dbReference>
<dbReference type="STRING" id="989403.SAMN05421798_104245"/>
<sequence>MKKLMRRAAITCAATLTLLPATLSAQAEPLNRVEVESIIKEYLVANPEVVLDALQELDKRRAAEEESARKASISNLSDEIYNSDYQVVLGNPDGDVTLVELFDYNCGYCKRALSDLVRLVDEDKNLRVVLKEFPVLGKPSQEAARVAIAVSDVAPDKYEDFHLALLGQPGRANMASSLKVAEDLGISRASLEKSMKSNQAAETFQEVFTIAEQLGITGTPSYILGDDVIVGAVGYDALKEKIAAERE</sequence>
<dbReference type="InterPro" id="IPR041205">
    <property type="entry name" value="ScsC_N"/>
</dbReference>